<dbReference type="AlphaFoldDB" id="A0A6P2P2Z2"/>
<evidence type="ECO:0000313" key="2">
    <source>
        <dbReference type="EMBL" id="VWC01340.1"/>
    </source>
</evidence>
<feature type="region of interest" description="Disordered" evidence="1">
    <location>
        <begin position="234"/>
        <end position="261"/>
    </location>
</feature>
<feature type="compositionally biased region" description="Basic and acidic residues" evidence="1">
    <location>
        <begin position="1"/>
        <end position="11"/>
    </location>
</feature>
<evidence type="ECO:0000256" key="1">
    <source>
        <dbReference type="SAM" id="MobiDB-lite"/>
    </source>
</evidence>
<proteinExistence type="predicted"/>
<sequence>MECANHRDVATRRRRQHTRTRLNKKSPTQSGQRARYKETSRSPLIERSLRTTRRHHDPGDNRRSRTALRRIVNRQACLKGFGNNRYCETGAPDDPSAGMVGKGMAALFDPLFAPPPVAPAEFVVPVCPRRPRCAPRVTGGALAATGRIGGCAMYWKFSLTALLPVSYDRCTNTLLVTGSLACANARGMADTIAAAAALNAAIRTSEPASRTVGRAVTLRFLQCASGRRSFGRRWRPPEKLARTGKRGPSREHNNTLGGYQGETSLARVAEQKISGQITAITPYNEASVAVACGQVVTHRP</sequence>
<dbReference type="Proteomes" id="UP000494174">
    <property type="component" value="Unassembled WGS sequence"/>
</dbReference>
<protein>
    <submittedName>
        <fullName evidence="2">Uncharacterized protein</fullName>
    </submittedName>
</protein>
<gene>
    <name evidence="2" type="ORF">BLA15945_04919</name>
</gene>
<evidence type="ECO:0000313" key="3">
    <source>
        <dbReference type="Proteomes" id="UP000494174"/>
    </source>
</evidence>
<dbReference type="EMBL" id="CABVPU010000020">
    <property type="protein sequence ID" value="VWC01340.1"/>
    <property type="molecule type" value="Genomic_DNA"/>
</dbReference>
<organism evidence="2 3">
    <name type="scientific">Burkholderia lata (strain ATCC 17760 / DSM 23089 / LMG 22485 / NCIMB 9086 / R18194 / 383)</name>
    <dbReference type="NCBI Taxonomy" id="482957"/>
    <lineage>
        <taxon>Bacteria</taxon>
        <taxon>Pseudomonadati</taxon>
        <taxon>Pseudomonadota</taxon>
        <taxon>Betaproteobacteria</taxon>
        <taxon>Burkholderiales</taxon>
        <taxon>Burkholderiaceae</taxon>
        <taxon>Burkholderia</taxon>
        <taxon>Burkholderia cepacia complex</taxon>
    </lineage>
</organism>
<reference evidence="2 3" key="1">
    <citation type="submission" date="2019-09" db="EMBL/GenBank/DDBJ databases">
        <authorList>
            <person name="Depoorter E."/>
        </authorList>
    </citation>
    <scope>NUCLEOTIDE SEQUENCE [LARGE SCALE GENOMIC DNA]</scope>
    <source>
        <strain evidence="2">R-15945</strain>
    </source>
</reference>
<feature type="compositionally biased region" description="Basic residues" evidence="1">
    <location>
        <begin position="12"/>
        <end position="24"/>
    </location>
</feature>
<feature type="region of interest" description="Disordered" evidence="1">
    <location>
        <begin position="1"/>
        <end position="66"/>
    </location>
</feature>
<accession>A0A6P2P2Z2</accession>
<name>A0A6P2P2Z2_BURL3</name>